<dbReference type="GO" id="GO:0005829">
    <property type="term" value="C:cytosol"/>
    <property type="evidence" value="ECO:0007669"/>
    <property type="project" value="TreeGrafter"/>
</dbReference>
<evidence type="ECO:0000313" key="6">
    <source>
        <dbReference type="Proteomes" id="UP000006852"/>
    </source>
</evidence>
<dbReference type="RefSeq" id="WP_013701962.1">
    <property type="nucleotide sequence ID" value="NC_015385.1"/>
</dbReference>
<dbReference type="InterPro" id="IPR010982">
    <property type="entry name" value="Lambda_DNA-bd_dom_sf"/>
</dbReference>
<dbReference type="GO" id="GO:0003677">
    <property type="term" value="F:DNA binding"/>
    <property type="evidence" value="ECO:0007669"/>
    <property type="project" value="UniProtKB-KW"/>
</dbReference>
<dbReference type="EMBL" id="CP002631">
    <property type="protein sequence ID" value="AEB14681.1"/>
    <property type="molecule type" value="Genomic_DNA"/>
</dbReference>
<feature type="domain" description="HTH cro/C1-type" evidence="4">
    <location>
        <begin position="11"/>
        <end position="65"/>
    </location>
</feature>
<reference evidence="5 6" key="1">
    <citation type="journal article" date="2011" name="Stand. Genomic Sci.">
        <title>Complete genome sequence of Treponema succinifaciens type strain (6091).</title>
        <authorList>
            <person name="Han C."/>
            <person name="Gronow S."/>
            <person name="Teshima H."/>
            <person name="Lapidus A."/>
            <person name="Nolan M."/>
            <person name="Lucas S."/>
            <person name="Hammon N."/>
            <person name="Deshpande S."/>
            <person name="Cheng J.F."/>
            <person name="Zeytun A."/>
            <person name="Tapia R."/>
            <person name="Goodwin L."/>
            <person name="Pitluck S."/>
            <person name="Liolios K."/>
            <person name="Pagani I."/>
            <person name="Ivanova N."/>
            <person name="Mavromatis K."/>
            <person name="Mikhailova N."/>
            <person name="Huntemann M."/>
            <person name="Pati A."/>
            <person name="Chen A."/>
            <person name="Palaniappan K."/>
            <person name="Land M."/>
            <person name="Hauser L."/>
            <person name="Brambilla E.M."/>
            <person name="Rohde M."/>
            <person name="Goker M."/>
            <person name="Woyke T."/>
            <person name="Bristow J."/>
            <person name="Eisen J.A."/>
            <person name="Markowitz V."/>
            <person name="Hugenholtz P."/>
            <person name="Kyrpides N.C."/>
            <person name="Klenk H.P."/>
            <person name="Detter J.C."/>
        </authorList>
    </citation>
    <scope>NUCLEOTIDE SEQUENCE [LARGE SCALE GENOMIC DNA]</scope>
    <source>
        <strain evidence="6">ATCC 33096 / DSM 2489 / 6091</strain>
    </source>
</reference>
<proteinExistence type="predicted"/>
<dbReference type="InterPro" id="IPR050807">
    <property type="entry name" value="TransReg_Diox_bact_type"/>
</dbReference>
<dbReference type="Pfam" id="PF01381">
    <property type="entry name" value="HTH_3"/>
    <property type="match status" value="1"/>
</dbReference>
<keyword evidence="3" id="KW-0804">Transcription</keyword>
<evidence type="ECO:0000256" key="1">
    <source>
        <dbReference type="ARBA" id="ARBA00023015"/>
    </source>
</evidence>
<dbReference type="Proteomes" id="UP000006852">
    <property type="component" value="Chromosome"/>
</dbReference>
<dbReference type="HOGENOM" id="CLU_066192_17_8_12"/>
<gene>
    <name evidence="5" type="ordered locus">Tresu_1790</name>
</gene>
<keyword evidence="6" id="KW-1185">Reference proteome</keyword>
<dbReference type="AlphaFoldDB" id="F2NVV4"/>
<evidence type="ECO:0000256" key="3">
    <source>
        <dbReference type="ARBA" id="ARBA00023163"/>
    </source>
</evidence>
<evidence type="ECO:0000256" key="2">
    <source>
        <dbReference type="ARBA" id="ARBA00023125"/>
    </source>
</evidence>
<accession>F2NVV4</accession>
<name>F2NVV4_TRES6</name>
<evidence type="ECO:0000259" key="4">
    <source>
        <dbReference type="PROSITE" id="PS50943"/>
    </source>
</evidence>
<keyword evidence="2" id="KW-0238">DNA-binding</keyword>
<dbReference type="GO" id="GO:0003700">
    <property type="term" value="F:DNA-binding transcription factor activity"/>
    <property type="evidence" value="ECO:0007669"/>
    <property type="project" value="TreeGrafter"/>
</dbReference>
<dbReference type="OrthoDB" id="362920at2"/>
<dbReference type="GeneID" id="302998930"/>
<protein>
    <submittedName>
        <fullName evidence="5">Helix-turn-helix domain protein</fullName>
    </submittedName>
</protein>
<dbReference type="PANTHER" id="PTHR46797">
    <property type="entry name" value="HTH-TYPE TRANSCRIPTIONAL REGULATOR"/>
    <property type="match status" value="1"/>
</dbReference>
<dbReference type="SMART" id="SM00530">
    <property type="entry name" value="HTH_XRE"/>
    <property type="match status" value="1"/>
</dbReference>
<dbReference type="STRING" id="869209.Tresu_1790"/>
<dbReference type="Gene3D" id="1.10.260.40">
    <property type="entry name" value="lambda repressor-like DNA-binding domains"/>
    <property type="match status" value="1"/>
</dbReference>
<evidence type="ECO:0000313" key="5">
    <source>
        <dbReference type="EMBL" id="AEB14681.1"/>
    </source>
</evidence>
<dbReference type="CDD" id="cd00093">
    <property type="entry name" value="HTH_XRE"/>
    <property type="match status" value="1"/>
</dbReference>
<dbReference type="PANTHER" id="PTHR46797:SF23">
    <property type="entry name" value="HTH-TYPE TRANSCRIPTIONAL REGULATOR SUTR"/>
    <property type="match status" value="1"/>
</dbReference>
<dbReference type="SUPFAM" id="SSF47413">
    <property type="entry name" value="lambda repressor-like DNA-binding domains"/>
    <property type="match status" value="1"/>
</dbReference>
<keyword evidence="1" id="KW-0805">Transcription regulation</keyword>
<sequence length="105" mass="12224">MDLQDTFISNLKRFRKEQNMTQEKLAELCKTDTSYIGQIETKKRFPSLSFVERIAASLKVEPYRLYMPQDSSNDSVSVEELKLIESEILRALKTDIKKIVKKHGL</sequence>
<dbReference type="KEGG" id="tsu:Tresu_1790"/>
<reference evidence="6" key="2">
    <citation type="submission" date="2011-04" db="EMBL/GenBank/DDBJ databases">
        <title>The complete genome of chromosome of Treponema succinifaciens DSM 2489.</title>
        <authorList>
            <person name="Lucas S."/>
            <person name="Copeland A."/>
            <person name="Lapidus A."/>
            <person name="Bruce D."/>
            <person name="Goodwin L."/>
            <person name="Pitluck S."/>
            <person name="Peters L."/>
            <person name="Kyrpides N."/>
            <person name="Mavromatis K."/>
            <person name="Ivanova N."/>
            <person name="Ovchinnikova G."/>
            <person name="Teshima H."/>
            <person name="Detter J.C."/>
            <person name="Tapia R."/>
            <person name="Han C."/>
            <person name="Land M."/>
            <person name="Hauser L."/>
            <person name="Markowitz V."/>
            <person name="Cheng J.-F."/>
            <person name="Hugenholtz P."/>
            <person name="Woyke T."/>
            <person name="Wu D."/>
            <person name="Gronow S."/>
            <person name="Wellnitz S."/>
            <person name="Brambilla E."/>
            <person name="Klenk H.-P."/>
            <person name="Eisen J.A."/>
        </authorList>
    </citation>
    <scope>NUCLEOTIDE SEQUENCE [LARGE SCALE GENOMIC DNA]</scope>
    <source>
        <strain evidence="6">ATCC 33096 / DSM 2489 / 6091</strain>
    </source>
</reference>
<organism evidence="5 6">
    <name type="scientific">Treponema succinifaciens (strain ATCC 33096 / DSM 2489 / 6091)</name>
    <dbReference type="NCBI Taxonomy" id="869209"/>
    <lineage>
        <taxon>Bacteria</taxon>
        <taxon>Pseudomonadati</taxon>
        <taxon>Spirochaetota</taxon>
        <taxon>Spirochaetia</taxon>
        <taxon>Spirochaetales</taxon>
        <taxon>Treponemataceae</taxon>
        <taxon>Treponema</taxon>
    </lineage>
</organism>
<dbReference type="InterPro" id="IPR001387">
    <property type="entry name" value="Cro/C1-type_HTH"/>
</dbReference>
<dbReference type="PROSITE" id="PS50943">
    <property type="entry name" value="HTH_CROC1"/>
    <property type="match status" value="1"/>
</dbReference>